<keyword evidence="1" id="KW-0678">Repressor</keyword>
<evidence type="ECO:0000256" key="1">
    <source>
        <dbReference type="ARBA" id="ARBA00022491"/>
    </source>
</evidence>
<dbReference type="InterPro" id="IPR036271">
    <property type="entry name" value="Tet_transcr_reg_TetR-rel_C_sf"/>
</dbReference>
<dbReference type="InterPro" id="IPR009057">
    <property type="entry name" value="Homeodomain-like_sf"/>
</dbReference>
<organism evidence="7 9">
    <name type="scientific">Mumia zhuanghuii</name>
    <dbReference type="NCBI Taxonomy" id="2585211"/>
    <lineage>
        <taxon>Bacteria</taxon>
        <taxon>Bacillati</taxon>
        <taxon>Actinomycetota</taxon>
        <taxon>Actinomycetes</taxon>
        <taxon>Propionibacteriales</taxon>
        <taxon>Nocardioidaceae</taxon>
        <taxon>Mumia</taxon>
    </lineage>
</organism>
<evidence type="ECO:0000256" key="3">
    <source>
        <dbReference type="ARBA" id="ARBA00023125"/>
    </source>
</evidence>
<evidence type="ECO:0000256" key="5">
    <source>
        <dbReference type="PROSITE-ProRule" id="PRU00335"/>
    </source>
</evidence>
<feature type="DNA-binding region" description="H-T-H motif" evidence="5">
    <location>
        <begin position="39"/>
        <end position="58"/>
    </location>
</feature>
<dbReference type="SUPFAM" id="SSF46689">
    <property type="entry name" value="Homeodomain-like"/>
    <property type="match status" value="1"/>
</dbReference>
<keyword evidence="4" id="KW-0804">Transcription</keyword>
<dbReference type="Pfam" id="PF13977">
    <property type="entry name" value="TetR_C_6"/>
    <property type="match status" value="1"/>
</dbReference>
<dbReference type="Proteomes" id="UP000306740">
    <property type="component" value="Unassembled WGS sequence"/>
</dbReference>
<accession>A0A5C4MB12</accession>
<dbReference type="EMBL" id="VDFR01000028">
    <property type="protein sequence ID" value="TNC49101.1"/>
    <property type="molecule type" value="Genomic_DNA"/>
</dbReference>
<dbReference type="SUPFAM" id="SSF48498">
    <property type="entry name" value="Tetracyclin repressor-like, C-terminal domain"/>
    <property type="match status" value="1"/>
</dbReference>
<dbReference type="Gene3D" id="1.10.357.10">
    <property type="entry name" value="Tetracycline Repressor, domain 2"/>
    <property type="match status" value="1"/>
</dbReference>
<evidence type="ECO:0000313" key="9">
    <source>
        <dbReference type="Proteomes" id="UP000306740"/>
    </source>
</evidence>
<dbReference type="GO" id="GO:0003677">
    <property type="term" value="F:DNA binding"/>
    <property type="evidence" value="ECO:0007669"/>
    <property type="project" value="UniProtKB-UniRule"/>
</dbReference>
<dbReference type="OrthoDB" id="5242433at2"/>
<keyword evidence="3 5" id="KW-0238">DNA-binding</keyword>
<comment type="caution">
    <text evidence="7">The sequence shown here is derived from an EMBL/GenBank/DDBJ whole genome shotgun (WGS) entry which is preliminary data.</text>
</comment>
<name>A0A5C4MB12_9ACTN</name>
<dbReference type="PANTHER" id="PTHR47506:SF6">
    <property type="entry name" value="HTH-TYPE TRANSCRIPTIONAL REPRESSOR NEMR"/>
    <property type="match status" value="1"/>
</dbReference>
<dbReference type="AlphaFoldDB" id="A0A5C4MB12"/>
<evidence type="ECO:0000313" key="8">
    <source>
        <dbReference type="EMBL" id="TNC49101.1"/>
    </source>
</evidence>
<dbReference type="InterPro" id="IPR039538">
    <property type="entry name" value="BetI_C"/>
</dbReference>
<dbReference type="PANTHER" id="PTHR47506">
    <property type="entry name" value="TRANSCRIPTIONAL REGULATORY PROTEIN"/>
    <property type="match status" value="1"/>
</dbReference>
<dbReference type="PROSITE" id="PS50977">
    <property type="entry name" value="HTH_TETR_2"/>
    <property type="match status" value="1"/>
</dbReference>
<keyword evidence="2" id="KW-0805">Transcription regulation</keyword>
<dbReference type="Pfam" id="PF00440">
    <property type="entry name" value="TetR_N"/>
    <property type="match status" value="1"/>
</dbReference>
<gene>
    <name evidence="8" type="ORF">FHE65_06185</name>
    <name evidence="7" type="ORF">FHE65_29315</name>
</gene>
<proteinExistence type="predicted"/>
<dbReference type="InterPro" id="IPR001647">
    <property type="entry name" value="HTH_TetR"/>
</dbReference>
<reference evidence="7 9" key="1">
    <citation type="submission" date="2019-05" db="EMBL/GenBank/DDBJ databases">
        <title>Mumia sp. nov., isolated from the intestinal contents of plateau pika (Ochotona curzoniae) in the Qinghai-Tibet plateau of China.</title>
        <authorList>
            <person name="Tian Z."/>
        </authorList>
    </citation>
    <scope>NUCLEOTIDE SEQUENCE [LARGE SCALE GENOMIC DNA]</scope>
    <source>
        <strain evidence="9">527</strain>
        <strain evidence="7">Z527</strain>
    </source>
</reference>
<evidence type="ECO:0000256" key="4">
    <source>
        <dbReference type="ARBA" id="ARBA00023163"/>
    </source>
</evidence>
<evidence type="ECO:0000256" key="2">
    <source>
        <dbReference type="ARBA" id="ARBA00023015"/>
    </source>
</evidence>
<evidence type="ECO:0000259" key="6">
    <source>
        <dbReference type="PROSITE" id="PS50977"/>
    </source>
</evidence>
<dbReference type="EMBL" id="VDFR01000175">
    <property type="protein sequence ID" value="TNC33225.1"/>
    <property type="molecule type" value="Genomic_DNA"/>
</dbReference>
<evidence type="ECO:0000313" key="7">
    <source>
        <dbReference type="EMBL" id="TNC33225.1"/>
    </source>
</evidence>
<feature type="domain" description="HTH tetR-type" evidence="6">
    <location>
        <begin position="16"/>
        <end position="76"/>
    </location>
</feature>
<protein>
    <submittedName>
        <fullName evidence="7">TetR family transcriptional regulator</fullName>
    </submittedName>
</protein>
<sequence>MPGQLEDGEHVRVSSQQRREQLIEAALVVAKRDGVGAVSTRTVAAEAGATPGIVHYVFASMDDLLRAMIARMAERYIDTVTDVAVSGDHDVTSLLEQSSSHLWSSVESDPDGHLLTFEVAAHALRTAGFNDLAQWQYETYRMTARRVLERVAEVCEVEWTLPLDSLARMLVVINDGVVLSWLVDRDSEKAREVYAAFIREVASYARPLRETAG</sequence>